<sequence length="989" mass="111963">MEEKEDTKRRRAGSKTDEKGVLIESNMCHQCQRNDKGRVVRCTGCKTKRYCVPCMNTWYPKMTEEDFANACPVCQYKCNCKPCLRLEVPFKFLKKSDLVLEDEEKIQHARYILQALLPFLKDFHREQLREKEIEAKIQDLSLSDTKVQIADCPEDERAYCDNCQTSIVDFHRSCPHCYYYLCLICCRELRDGNLRGGEEEVVMKYIDHGVSYLHGGNVKEKSVTQKSGRLKRGRRKSGEDEDLAGRQKSGEDLEGSHLPSLRKTETSDIPAGPSSMDDVKLTFEWKANENGSIPCPPVKMGGCGCGNLELKCMYREDWVARLLMKVEEIANSNELTDEPESSSLVCPCSNEAGEIDVCNNNLRKASSRKDSADNYLFCPAARNIQCEDLKHFQWHWCKGEPVIVGDVLETTSGLSWDPMVMWRAFRQIKNVKHDTLLDVTALNCLDWCEVEVNVHKFFQGYLGGLVDDEGWPLILKLKAWPPSSLFEERLPRHNAEFISCLPFKHYSHPRDGFLNLATKLPKQSLTPDLGPKTYIAYGVVQELGRGDSVTKLHCNMSDAVYVLTHTAAVMLKSEKHAKIEKLKQQHIAQDQREIYENGQIFDRTVEENEPPCMENHVPISSEIELDTPFTAELFSHSQVSTLDTGGAHSTPANGEHYSRDIQEGCEATEGIVDTACQQHDQNGTSVLNESKVEDFGGAKEEAKDTSISSTYSRSKISLRGRKRKSGKSHAGLVRKRKKGSAEIAVTESQIGEKTFSGEGIEGNSEMEEVRESTAEMGPTVQRSISEASDTTEKAKGDHDEVVDGCGVAYFGKDFERLEDADGGAVWDIFRRQDVPKLQEYLRRHFREFRHVHCCPLQQVVHPIHDQTFYLTLEHKRRLKVEYGIEPWTFVQKLGDAVFIPAGCPHQFRNLKNNPVLPVTGTRSAMVGDGQKSCIKVALDFVSPENVQECIRLTEEFRILPKNHRAKEDKLEVKKMSLHAMKEAVKILSG</sequence>
<protein>
    <submittedName>
        <fullName evidence="1">Uncharacterized protein</fullName>
    </submittedName>
</protein>
<evidence type="ECO:0000313" key="2">
    <source>
        <dbReference type="Proteomes" id="UP001062846"/>
    </source>
</evidence>
<proteinExistence type="predicted"/>
<evidence type="ECO:0000313" key="1">
    <source>
        <dbReference type="EMBL" id="KAI8556118.1"/>
    </source>
</evidence>
<dbReference type="Proteomes" id="UP001062846">
    <property type="component" value="Chromosome 5"/>
</dbReference>
<organism evidence="1 2">
    <name type="scientific">Rhododendron molle</name>
    <name type="common">Chinese azalea</name>
    <name type="synonym">Azalea mollis</name>
    <dbReference type="NCBI Taxonomy" id="49168"/>
    <lineage>
        <taxon>Eukaryota</taxon>
        <taxon>Viridiplantae</taxon>
        <taxon>Streptophyta</taxon>
        <taxon>Embryophyta</taxon>
        <taxon>Tracheophyta</taxon>
        <taxon>Spermatophyta</taxon>
        <taxon>Magnoliopsida</taxon>
        <taxon>eudicotyledons</taxon>
        <taxon>Gunneridae</taxon>
        <taxon>Pentapetalae</taxon>
        <taxon>asterids</taxon>
        <taxon>Ericales</taxon>
        <taxon>Ericaceae</taxon>
        <taxon>Ericoideae</taxon>
        <taxon>Rhodoreae</taxon>
        <taxon>Rhododendron</taxon>
    </lineage>
</organism>
<keyword evidence="2" id="KW-1185">Reference proteome</keyword>
<gene>
    <name evidence="1" type="ORF">RHMOL_Rhmol05G0227100</name>
</gene>
<name>A0ACC0NUE8_RHOML</name>
<comment type="caution">
    <text evidence="1">The sequence shown here is derived from an EMBL/GenBank/DDBJ whole genome shotgun (WGS) entry which is preliminary data.</text>
</comment>
<reference evidence="1" key="1">
    <citation type="submission" date="2022-02" db="EMBL/GenBank/DDBJ databases">
        <title>Plant Genome Project.</title>
        <authorList>
            <person name="Zhang R.-G."/>
        </authorList>
    </citation>
    <scope>NUCLEOTIDE SEQUENCE</scope>
    <source>
        <strain evidence="1">AT1</strain>
    </source>
</reference>
<accession>A0ACC0NUE8</accession>
<dbReference type="EMBL" id="CM046392">
    <property type="protein sequence ID" value="KAI8556118.1"/>
    <property type="molecule type" value="Genomic_DNA"/>
</dbReference>